<protein>
    <submittedName>
        <fullName evidence="1">Uncharacterized protein</fullName>
    </submittedName>
</protein>
<dbReference type="Proteomes" id="UP000683551">
    <property type="component" value="Chromosome"/>
</dbReference>
<dbReference type="InterPro" id="IPR049812">
    <property type="entry name" value="DpdG-like"/>
</dbReference>
<sequence>MTILNNTSDGLHPELIVLFRAVAHLGKVEAEELIRICFPGSVSEASASAIARLRGALSRWTELGLFKENEGHICLNDRYVKEKKESLDDFTNKLPSFCRNLALEERNALPLWGESTAVAADFVRGIAWLLAQNIYGFPTTWTGAESIENEQIVGGRKIFQNDTRWTNLRFWARYLGFASGDGGSFINDPTSAIRDELPLIFGTQKELPAKDFLSALSIRLPVLDYGVYRKDVEGSLSMTTWRKPTEGHLSMSLSLALRRLDLSATIKLAGKADTGSSFRLTGRNYRTWVGFESVIWDGGVK</sequence>
<organism evidence="1 2">
    <name type="scientific">Ferrovum myxofaciens</name>
    <dbReference type="NCBI Taxonomy" id="416213"/>
    <lineage>
        <taxon>Bacteria</taxon>
        <taxon>Pseudomonadati</taxon>
        <taxon>Pseudomonadota</taxon>
        <taxon>Betaproteobacteria</taxon>
        <taxon>Ferrovales</taxon>
        <taxon>Ferrovaceae</taxon>
        <taxon>Ferrovum</taxon>
    </lineage>
</organism>
<accession>A0A9E6MXB5</accession>
<dbReference type="EMBL" id="CP071137">
    <property type="protein sequence ID" value="QWY78092.1"/>
    <property type="molecule type" value="Genomic_DNA"/>
</dbReference>
<dbReference type="NCBIfam" id="NF041064">
    <property type="entry name" value="DpdG"/>
    <property type="match status" value="1"/>
</dbReference>
<dbReference type="RefSeq" id="WP_273145571.1">
    <property type="nucleotide sequence ID" value="NZ_CP053675.1"/>
</dbReference>
<reference evidence="1" key="1">
    <citation type="submission" date="2021-02" db="EMBL/GenBank/DDBJ databases">
        <title>Comparative genomics of Ferrovum myxofaciens strains, predominant extremophile bacteria forming large biofilm stalactites in acid mine ecosystems.</title>
        <authorList>
            <person name="Burkartova K."/>
            <person name="Ridl J."/>
            <person name="Pajer P."/>
            <person name="Falteisek L."/>
        </authorList>
    </citation>
    <scope>NUCLEOTIDE SEQUENCE</scope>
    <source>
        <strain evidence="1">MI1III</strain>
    </source>
</reference>
<evidence type="ECO:0000313" key="1">
    <source>
        <dbReference type="EMBL" id="QWY78092.1"/>
    </source>
</evidence>
<gene>
    <name evidence="1" type="ORF">JZL65_03150</name>
</gene>
<name>A0A9E6MXB5_9PROT</name>
<dbReference type="AlphaFoldDB" id="A0A9E6MXB5"/>
<evidence type="ECO:0000313" key="2">
    <source>
        <dbReference type="Proteomes" id="UP000683551"/>
    </source>
</evidence>
<proteinExistence type="predicted"/>